<organism evidence="1 2">
    <name type="scientific">Octadecabacter temperatus</name>
    <dbReference type="NCBI Taxonomy" id="1458307"/>
    <lineage>
        <taxon>Bacteria</taxon>
        <taxon>Pseudomonadati</taxon>
        <taxon>Pseudomonadota</taxon>
        <taxon>Alphaproteobacteria</taxon>
        <taxon>Rhodobacterales</taxon>
        <taxon>Roseobacteraceae</taxon>
        <taxon>Octadecabacter</taxon>
    </lineage>
</organism>
<accession>A0A0K0Y3C8</accession>
<evidence type="ECO:0000313" key="2">
    <source>
        <dbReference type="Proteomes" id="UP000067444"/>
    </source>
</evidence>
<dbReference type="EMBL" id="CP012160">
    <property type="protein sequence ID" value="AKS45381.1"/>
    <property type="molecule type" value="Genomic_DNA"/>
</dbReference>
<evidence type="ECO:0000313" key="1">
    <source>
        <dbReference type="EMBL" id="AKS45381.1"/>
    </source>
</evidence>
<dbReference type="RefSeq" id="WP_049833780.1">
    <property type="nucleotide sequence ID" value="NZ_CP012160.1"/>
</dbReference>
<sequence length="71" mass="8005">MADQPRFDYLRGYGQPHLHKPDIDVLVARGVRLGEANLRSIAHVDQYGALIAQLWIYVEWDAAQGWGADAE</sequence>
<name>A0A0K0Y3C8_9RHOB</name>
<protein>
    <submittedName>
        <fullName evidence="1">Uncharacterized protein</fullName>
    </submittedName>
</protein>
<dbReference type="KEGG" id="otm:OSB_08200"/>
<gene>
    <name evidence="1" type="ORF">OSB_08200</name>
</gene>
<dbReference type="AlphaFoldDB" id="A0A0K0Y3C8"/>
<dbReference type="Proteomes" id="UP000067444">
    <property type="component" value="Chromosome"/>
</dbReference>
<reference evidence="1 2" key="1">
    <citation type="journal article" date="2015" name="Genome Announc.">
        <title>Closed Genome Sequence of Octadecabacter temperatus SB1, the First Mesophilic Species of the Genus Octadecabacter.</title>
        <authorList>
            <person name="Voget S."/>
            <person name="Billerbeck S."/>
            <person name="Simon M."/>
            <person name="Daniel R."/>
        </authorList>
    </citation>
    <scope>NUCLEOTIDE SEQUENCE [LARGE SCALE GENOMIC DNA]</scope>
    <source>
        <strain evidence="1 2">SB1</strain>
    </source>
</reference>
<dbReference type="STRING" id="1458307.OSB_08200"/>
<keyword evidence="2" id="KW-1185">Reference proteome</keyword>
<proteinExistence type="predicted"/>